<sequence>MTNSSSTVDVFYSSDEKFVPILSVALTSLVLNTTPKRNYSIHILGRGITPQSAHKLESIVSTYPNISMEILDMDQTILETLQKDDNKLYAEVEAIEMYFRLFISQLFPHIDRGIYVDADTIFESDVADLYDIDLEGNLVGAVGDPVVSDLDPDLRRYATAMVGISPEDYVNSGVLLMDLAAWNQYKVAEHFTQLLTQYHVSSIAPDQDYLNAMFEGRIKRLPFSWNVMMAAGVEPPEDIHFIHWNLVNKPWKLTSAPFSDRFWYYADQSPFAEQVHNSLNESTRTPEDDRQRTAYMIGKARDFSHNPVTFRSLKEKGVRVKL</sequence>
<evidence type="ECO:0000313" key="5">
    <source>
        <dbReference type="Proteomes" id="UP000291289"/>
    </source>
</evidence>
<dbReference type="InterPro" id="IPR002495">
    <property type="entry name" value="Glyco_trans_8"/>
</dbReference>
<dbReference type="OrthoDB" id="3183633at2"/>
<keyword evidence="5" id="KW-1185">Reference proteome</keyword>
<accession>A0A4R0QWH6</accession>
<organism evidence="4 5">
    <name type="scientific">Alloscardovia theropitheci</name>
    <dbReference type="NCBI Taxonomy" id="2496842"/>
    <lineage>
        <taxon>Bacteria</taxon>
        <taxon>Bacillati</taxon>
        <taxon>Actinomycetota</taxon>
        <taxon>Actinomycetes</taxon>
        <taxon>Bifidobacteriales</taxon>
        <taxon>Bifidobacteriaceae</taxon>
        <taxon>Alloscardovia</taxon>
    </lineage>
</organism>
<dbReference type="Gene3D" id="3.90.550.10">
    <property type="entry name" value="Spore Coat Polysaccharide Biosynthesis Protein SpsA, Chain A"/>
    <property type="match status" value="1"/>
</dbReference>
<dbReference type="SUPFAM" id="SSF53448">
    <property type="entry name" value="Nucleotide-diphospho-sugar transferases"/>
    <property type="match status" value="1"/>
</dbReference>
<dbReference type="InterPro" id="IPR050748">
    <property type="entry name" value="Glycosyltrans_8_dom-fam"/>
</dbReference>
<keyword evidence="2 4" id="KW-0808">Transferase</keyword>
<dbReference type="EMBL" id="RXLP01000025">
    <property type="protein sequence ID" value="TCD53870.1"/>
    <property type="molecule type" value="Genomic_DNA"/>
</dbReference>
<gene>
    <name evidence="4" type="ORF">EJ419_06355</name>
</gene>
<name>A0A4R0QWH6_9BIFI</name>
<keyword evidence="3" id="KW-0479">Metal-binding</keyword>
<evidence type="ECO:0000313" key="4">
    <source>
        <dbReference type="EMBL" id="TCD53870.1"/>
    </source>
</evidence>
<dbReference type="PANTHER" id="PTHR13778">
    <property type="entry name" value="GLYCOSYLTRANSFERASE 8 DOMAIN-CONTAINING PROTEIN"/>
    <property type="match status" value="1"/>
</dbReference>
<dbReference type="GO" id="GO:0016757">
    <property type="term" value="F:glycosyltransferase activity"/>
    <property type="evidence" value="ECO:0007669"/>
    <property type="project" value="UniProtKB-KW"/>
</dbReference>
<evidence type="ECO:0000256" key="1">
    <source>
        <dbReference type="ARBA" id="ARBA00022676"/>
    </source>
</evidence>
<dbReference type="Proteomes" id="UP000291289">
    <property type="component" value="Unassembled WGS sequence"/>
</dbReference>
<dbReference type="CDD" id="cd04194">
    <property type="entry name" value="GT8_A4GalT_like"/>
    <property type="match status" value="1"/>
</dbReference>
<dbReference type="RefSeq" id="WP_131284773.1">
    <property type="nucleotide sequence ID" value="NZ_RXLP01000025.1"/>
</dbReference>
<reference evidence="4 5" key="1">
    <citation type="submission" date="2018-12" db="EMBL/GenBank/DDBJ databases">
        <title>Alloscrdovia theropitheci sp. nov: a novel taxon from the feces of the bleeding-herat monkey (Theropithecus geleda).</title>
        <authorList>
            <person name="Modesto M."/>
        </authorList>
    </citation>
    <scope>NUCLEOTIDE SEQUENCE [LARGE SCALE GENOMIC DNA]</scope>
    <source>
        <strain evidence="4 5">GLDI4/2</strain>
    </source>
</reference>
<dbReference type="GO" id="GO:0046872">
    <property type="term" value="F:metal ion binding"/>
    <property type="evidence" value="ECO:0007669"/>
    <property type="project" value="UniProtKB-KW"/>
</dbReference>
<evidence type="ECO:0000256" key="2">
    <source>
        <dbReference type="ARBA" id="ARBA00022679"/>
    </source>
</evidence>
<evidence type="ECO:0000256" key="3">
    <source>
        <dbReference type="ARBA" id="ARBA00022723"/>
    </source>
</evidence>
<keyword evidence="1" id="KW-0328">Glycosyltransferase</keyword>
<comment type="caution">
    <text evidence="4">The sequence shown here is derived from an EMBL/GenBank/DDBJ whole genome shotgun (WGS) entry which is preliminary data.</text>
</comment>
<dbReference type="AlphaFoldDB" id="A0A4R0QWH6"/>
<dbReference type="Pfam" id="PF01501">
    <property type="entry name" value="Glyco_transf_8"/>
    <property type="match status" value="1"/>
</dbReference>
<protein>
    <submittedName>
        <fullName evidence="4">Glycosyltransferase family 8 protein</fullName>
    </submittedName>
</protein>
<dbReference type="InterPro" id="IPR029044">
    <property type="entry name" value="Nucleotide-diphossugar_trans"/>
</dbReference>
<dbReference type="PANTHER" id="PTHR13778:SF47">
    <property type="entry name" value="LIPOPOLYSACCHARIDE 1,3-GALACTOSYLTRANSFERASE"/>
    <property type="match status" value="1"/>
</dbReference>
<proteinExistence type="predicted"/>